<comment type="caution">
    <text evidence="2">The sequence shown here is derived from an EMBL/GenBank/DDBJ whole genome shotgun (WGS) entry which is preliminary data.</text>
</comment>
<accession>A0AAN6FJX9</accession>
<dbReference type="AlphaFoldDB" id="A0AAN6FJX9"/>
<feature type="compositionally biased region" description="Polar residues" evidence="1">
    <location>
        <begin position="197"/>
        <end position="218"/>
    </location>
</feature>
<feature type="compositionally biased region" description="Polar residues" evidence="1">
    <location>
        <begin position="120"/>
        <end position="135"/>
    </location>
</feature>
<gene>
    <name evidence="2" type="ORF">LTR82_009845</name>
</gene>
<feature type="compositionally biased region" description="Low complexity" evidence="1">
    <location>
        <begin position="54"/>
        <end position="71"/>
    </location>
</feature>
<feature type="region of interest" description="Disordered" evidence="1">
    <location>
        <begin position="44"/>
        <end position="92"/>
    </location>
</feature>
<feature type="region of interest" description="Disordered" evidence="1">
    <location>
        <begin position="120"/>
        <end position="229"/>
    </location>
</feature>
<sequence length="436" mass="46403">MSEWCNDIWRPGSRSDDPATISAVSIAGVSGIARYLGKNQAAVSSRHCSRRRSASYSTGNGSKAGNASAASVRPSADALQEDWGTTGNGKTERRLQAATKAHHINRLDAISQEVRALNRDLSSAAPSRPQNNSAAFTDGPSGNGELASPGRMGENTSVGREGPYNQSAGETGAKEPSQDREAILREPASRTEMAAASTPTNFQSQIAETSVKPTTSTRKGPRIQPPGAPYHPIQPTIADLLISGSNSSTIAAHNFAGVLADRLTTVTEPGQTPGAGDRDIATLASKLIDGRITRLQSQKEQEAVRAEVEETMGYFVDLTPQEIADKKERLAGYYTEGAAEKRGHNFFQPLPEQVRKSLVDTTVKGVYDDRNVLPGDMYKQQPVLNTIAQATMSNSTYLHGDGERLLQKVRSLLPSPASRKKTGAAAGGAAPKRALK</sequence>
<reference evidence="2" key="1">
    <citation type="submission" date="2021-12" db="EMBL/GenBank/DDBJ databases">
        <title>Black yeast isolated from Biological Soil Crust.</title>
        <authorList>
            <person name="Kurbessoian T."/>
        </authorList>
    </citation>
    <scope>NUCLEOTIDE SEQUENCE</scope>
    <source>
        <strain evidence="2">CCFEE 5208</strain>
    </source>
</reference>
<evidence type="ECO:0000256" key="1">
    <source>
        <dbReference type="SAM" id="MobiDB-lite"/>
    </source>
</evidence>
<feature type="region of interest" description="Disordered" evidence="1">
    <location>
        <begin position="413"/>
        <end position="436"/>
    </location>
</feature>
<protein>
    <submittedName>
        <fullName evidence="2">Uncharacterized protein</fullName>
    </submittedName>
</protein>
<dbReference type="EMBL" id="JASUXU010000032">
    <property type="protein sequence ID" value="KAK0319081.1"/>
    <property type="molecule type" value="Genomic_DNA"/>
</dbReference>
<evidence type="ECO:0000313" key="3">
    <source>
        <dbReference type="Proteomes" id="UP001168146"/>
    </source>
</evidence>
<name>A0AAN6FJX9_9PEZI</name>
<feature type="compositionally biased region" description="Basic and acidic residues" evidence="1">
    <location>
        <begin position="172"/>
        <end position="189"/>
    </location>
</feature>
<dbReference type="Proteomes" id="UP001168146">
    <property type="component" value="Unassembled WGS sequence"/>
</dbReference>
<evidence type="ECO:0000313" key="2">
    <source>
        <dbReference type="EMBL" id="KAK0319081.1"/>
    </source>
</evidence>
<organism evidence="2 3">
    <name type="scientific">Friedmanniomyces endolithicus</name>
    <dbReference type="NCBI Taxonomy" id="329885"/>
    <lineage>
        <taxon>Eukaryota</taxon>
        <taxon>Fungi</taxon>
        <taxon>Dikarya</taxon>
        <taxon>Ascomycota</taxon>
        <taxon>Pezizomycotina</taxon>
        <taxon>Dothideomycetes</taxon>
        <taxon>Dothideomycetidae</taxon>
        <taxon>Mycosphaerellales</taxon>
        <taxon>Teratosphaeriaceae</taxon>
        <taxon>Friedmanniomyces</taxon>
    </lineage>
</organism>
<proteinExistence type="predicted"/>
<feature type="compositionally biased region" description="Polar residues" evidence="1">
    <location>
        <begin position="154"/>
        <end position="169"/>
    </location>
</feature>